<feature type="transmembrane region" description="Helical" evidence="8">
    <location>
        <begin position="63"/>
        <end position="83"/>
    </location>
</feature>
<feature type="transmembrane region" description="Helical" evidence="8">
    <location>
        <begin position="95"/>
        <end position="117"/>
    </location>
</feature>
<evidence type="ECO:0000256" key="9">
    <source>
        <dbReference type="SAM" id="SignalP"/>
    </source>
</evidence>
<evidence type="ECO:0000256" key="7">
    <source>
        <dbReference type="ARBA" id="ARBA00023136"/>
    </source>
</evidence>
<evidence type="ECO:0000256" key="4">
    <source>
        <dbReference type="ARBA" id="ARBA00022475"/>
    </source>
</evidence>
<feature type="transmembrane region" description="Helical" evidence="8">
    <location>
        <begin position="310"/>
        <end position="328"/>
    </location>
</feature>
<name>A0A9D9NRP3_9BACT</name>
<comment type="similarity">
    <text evidence="2">Belongs to the binding-protein-dependent transport system permease family. FecCD subfamily.</text>
</comment>
<comment type="caution">
    <text evidence="10">The sequence shown here is derived from an EMBL/GenBank/DDBJ whole genome shotgun (WGS) entry which is preliminary data.</text>
</comment>
<keyword evidence="4" id="KW-1003">Cell membrane</keyword>
<feature type="chain" id="PRO_5039613612" evidence="9">
    <location>
        <begin position="30"/>
        <end position="332"/>
    </location>
</feature>
<comment type="subcellular location">
    <subcellularLocation>
        <location evidence="1">Cell membrane</location>
        <topology evidence="1">Multi-pass membrane protein</topology>
    </subcellularLocation>
</comment>
<evidence type="ECO:0000256" key="8">
    <source>
        <dbReference type="SAM" id="Phobius"/>
    </source>
</evidence>
<dbReference type="GO" id="GO:0033214">
    <property type="term" value="P:siderophore-iron import into cell"/>
    <property type="evidence" value="ECO:0007669"/>
    <property type="project" value="TreeGrafter"/>
</dbReference>
<feature type="transmembrane region" description="Helical" evidence="8">
    <location>
        <begin position="201"/>
        <end position="224"/>
    </location>
</feature>
<evidence type="ECO:0000313" key="11">
    <source>
        <dbReference type="Proteomes" id="UP000823750"/>
    </source>
</evidence>
<feature type="transmembrane region" description="Helical" evidence="8">
    <location>
        <begin position="123"/>
        <end position="143"/>
    </location>
</feature>
<reference evidence="10" key="2">
    <citation type="journal article" date="2021" name="PeerJ">
        <title>Extensive microbial diversity within the chicken gut microbiome revealed by metagenomics and culture.</title>
        <authorList>
            <person name="Gilroy R."/>
            <person name="Ravi A."/>
            <person name="Getino M."/>
            <person name="Pursley I."/>
            <person name="Horton D.L."/>
            <person name="Alikhan N.F."/>
            <person name="Baker D."/>
            <person name="Gharbi K."/>
            <person name="Hall N."/>
            <person name="Watson M."/>
            <person name="Adriaenssens E.M."/>
            <person name="Foster-Nyarko E."/>
            <person name="Jarju S."/>
            <person name="Secka A."/>
            <person name="Antonio M."/>
            <person name="Oren A."/>
            <person name="Chaudhuri R.R."/>
            <person name="La Ragione R."/>
            <person name="Hildebrand F."/>
            <person name="Pallen M.J."/>
        </authorList>
    </citation>
    <scope>NUCLEOTIDE SEQUENCE</scope>
    <source>
        <strain evidence="10">B2-16538</strain>
    </source>
</reference>
<keyword evidence="5 8" id="KW-0812">Transmembrane</keyword>
<dbReference type="CDD" id="cd06550">
    <property type="entry name" value="TM_ABC_iron-siderophores_like"/>
    <property type="match status" value="1"/>
</dbReference>
<keyword evidence="7 8" id="KW-0472">Membrane</keyword>
<accession>A0A9D9NRP3</accession>
<dbReference type="PANTHER" id="PTHR30472:SF41">
    <property type="entry name" value="TRANSPORT SYSTEM PERMEASE PROTEIN"/>
    <property type="match status" value="1"/>
</dbReference>
<evidence type="ECO:0000256" key="6">
    <source>
        <dbReference type="ARBA" id="ARBA00022989"/>
    </source>
</evidence>
<feature type="transmembrane region" description="Helical" evidence="8">
    <location>
        <begin position="244"/>
        <end position="273"/>
    </location>
</feature>
<dbReference type="GO" id="GO:0005886">
    <property type="term" value="C:plasma membrane"/>
    <property type="evidence" value="ECO:0007669"/>
    <property type="project" value="UniProtKB-SubCell"/>
</dbReference>
<dbReference type="InterPro" id="IPR000522">
    <property type="entry name" value="ABC_transptr_permease_BtuC"/>
</dbReference>
<evidence type="ECO:0000256" key="3">
    <source>
        <dbReference type="ARBA" id="ARBA00022448"/>
    </source>
</evidence>
<dbReference type="PANTHER" id="PTHR30472">
    <property type="entry name" value="FERRIC ENTEROBACTIN TRANSPORT SYSTEM PERMEASE PROTEIN"/>
    <property type="match status" value="1"/>
</dbReference>
<gene>
    <name evidence="10" type="ORF">IAB78_03980</name>
</gene>
<dbReference type="InterPro" id="IPR037294">
    <property type="entry name" value="ABC_BtuC-like"/>
</dbReference>
<reference evidence="10" key="1">
    <citation type="submission" date="2020-10" db="EMBL/GenBank/DDBJ databases">
        <authorList>
            <person name="Gilroy R."/>
        </authorList>
    </citation>
    <scope>NUCLEOTIDE SEQUENCE</scope>
    <source>
        <strain evidence="10">B2-16538</strain>
    </source>
</reference>
<evidence type="ECO:0000256" key="2">
    <source>
        <dbReference type="ARBA" id="ARBA00007935"/>
    </source>
</evidence>
<sequence>MVRYRKILAAAVAPAVLLALMVADMTAGTAEIATEDIISVLAGRDVPWQTRQIVLEIRTVRTISALLSGMAVGVCGLVMQTLFRNPLAGPHVLGINAGASLGAALFVLGTPFLSGGMALTADIGLAGAAWAGAAAAMMIVAFASSRLRDIMTVLILGIMFSAGVDAIVQTLQFLGDNASLKSYVLWTMGSLGSVSSSQLPLLAAGVCTGLLLAVLCVKSLDLLLLGEEYAVTMGLDVRRTRHLIYLSAILLSGTVTAFCGPIGFLGLAAPHIARMLAGTSMHRRLLPWTAFTGAVLMLVCDIISRLWTLPVNAVASLLGIPVMIWIVLKYRK</sequence>
<proteinExistence type="inferred from homology"/>
<evidence type="ECO:0000313" key="10">
    <source>
        <dbReference type="EMBL" id="MBO8485567.1"/>
    </source>
</evidence>
<organism evidence="10 11">
    <name type="scientific">Candidatus Cryptobacteroides excrementavium</name>
    <dbReference type="NCBI Taxonomy" id="2840759"/>
    <lineage>
        <taxon>Bacteria</taxon>
        <taxon>Pseudomonadati</taxon>
        <taxon>Bacteroidota</taxon>
        <taxon>Bacteroidia</taxon>
        <taxon>Bacteroidales</taxon>
        <taxon>Candidatus Cryptobacteroides</taxon>
    </lineage>
</organism>
<evidence type="ECO:0000256" key="1">
    <source>
        <dbReference type="ARBA" id="ARBA00004651"/>
    </source>
</evidence>
<evidence type="ECO:0000256" key="5">
    <source>
        <dbReference type="ARBA" id="ARBA00022692"/>
    </source>
</evidence>
<dbReference type="GO" id="GO:0022857">
    <property type="term" value="F:transmembrane transporter activity"/>
    <property type="evidence" value="ECO:0007669"/>
    <property type="project" value="InterPro"/>
</dbReference>
<keyword evidence="3" id="KW-0813">Transport</keyword>
<dbReference type="AlphaFoldDB" id="A0A9D9NRP3"/>
<feature type="signal peptide" evidence="9">
    <location>
        <begin position="1"/>
        <end position="29"/>
    </location>
</feature>
<dbReference type="EMBL" id="JADILX010000070">
    <property type="protein sequence ID" value="MBO8485567.1"/>
    <property type="molecule type" value="Genomic_DNA"/>
</dbReference>
<protein>
    <submittedName>
        <fullName evidence="10">Iron ABC transporter permease</fullName>
    </submittedName>
</protein>
<dbReference type="Gene3D" id="1.10.3470.10">
    <property type="entry name" value="ABC transporter involved in vitamin B12 uptake, BtuC"/>
    <property type="match status" value="1"/>
</dbReference>
<dbReference type="SUPFAM" id="SSF81345">
    <property type="entry name" value="ABC transporter involved in vitamin B12 uptake, BtuC"/>
    <property type="match status" value="1"/>
</dbReference>
<feature type="transmembrane region" description="Helical" evidence="8">
    <location>
        <begin position="150"/>
        <end position="172"/>
    </location>
</feature>
<dbReference type="Proteomes" id="UP000823750">
    <property type="component" value="Unassembled WGS sequence"/>
</dbReference>
<keyword evidence="9" id="KW-0732">Signal</keyword>
<dbReference type="Pfam" id="PF01032">
    <property type="entry name" value="FecCD"/>
    <property type="match status" value="1"/>
</dbReference>
<keyword evidence="6 8" id="KW-1133">Transmembrane helix</keyword>